<dbReference type="KEGG" id="slaa:EUU25_16115"/>
<reference evidence="3" key="1">
    <citation type="submission" date="2019-01" db="EMBL/GenBank/DDBJ databases">
        <title>Sphingorhabdus lacus sp.nov., isolated from an oligotrophic freshwater lake.</title>
        <authorList>
            <person name="Park M."/>
        </authorList>
    </citation>
    <scope>NUCLEOTIDE SEQUENCE [LARGE SCALE GENOMIC DNA]</scope>
    <source>
        <strain evidence="3">IMCC1753</strain>
    </source>
</reference>
<dbReference type="SMART" id="SM00869">
    <property type="entry name" value="Autotransporter"/>
    <property type="match status" value="1"/>
</dbReference>
<evidence type="ECO:0000313" key="3">
    <source>
        <dbReference type="Proteomes" id="UP000428803"/>
    </source>
</evidence>
<dbReference type="InterPro" id="IPR005546">
    <property type="entry name" value="Autotransporte_beta"/>
</dbReference>
<proteinExistence type="predicted"/>
<keyword evidence="3" id="KW-1185">Reference proteome</keyword>
<gene>
    <name evidence="2" type="ORF">EUU25_16115</name>
</gene>
<dbReference type="InterPro" id="IPR012332">
    <property type="entry name" value="Autotransporter_pectin_lyase_C"/>
</dbReference>
<dbReference type="RefSeq" id="WP_158902814.1">
    <property type="nucleotide sequence ID" value="NZ_CP035733.1"/>
</dbReference>
<dbReference type="InterPro" id="IPR036709">
    <property type="entry name" value="Autotransporte_beta_dom_sf"/>
</dbReference>
<organism evidence="2 3">
    <name type="scientific">Sphingorhabdus lacus</name>
    <dbReference type="NCBI Taxonomy" id="392610"/>
    <lineage>
        <taxon>Bacteria</taxon>
        <taxon>Pseudomonadati</taxon>
        <taxon>Pseudomonadota</taxon>
        <taxon>Alphaproteobacteria</taxon>
        <taxon>Sphingomonadales</taxon>
        <taxon>Sphingomonadaceae</taxon>
        <taxon>Sphingorhabdus</taxon>
    </lineage>
</organism>
<protein>
    <submittedName>
        <fullName evidence="2">Autotransporter outer membrane beta-barrel domain-containing protein</fullName>
    </submittedName>
</protein>
<dbReference type="SMART" id="SM00710">
    <property type="entry name" value="PbH1"/>
    <property type="match status" value="22"/>
</dbReference>
<dbReference type="InterPro" id="IPR006315">
    <property type="entry name" value="OM_autotransptr_brl_dom"/>
</dbReference>
<dbReference type="Pfam" id="PF18883">
    <property type="entry name" value="AC_1"/>
    <property type="match status" value="1"/>
</dbReference>
<dbReference type="InterPro" id="IPR043990">
    <property type="entry name" value="AC_1"/>
</dbReference>
<dbReference type="Gene3D" id="2.40.128.130">
    <property type="entry name" value="Autotransporter beta-domain"/>
    <property type="match status" value="1"/>
</dbReference>
<dbReference type="CDD" id="cd01344">
    <property type="entry name" value="PL2_Passenger_AT"/>
    <property type="match status" value="1"/>
</dbReference>
<evidence type="ECO:0000313" key="2">
    <source>
        <dbReference type="EMBL" id="QGY82005.1"/>
    </source>
</evidence>
<dbReference type="PROSITE" id="PS51208">
    <property type="entry name" value="AUTOTRANSPORTER"/>
    <property type="match status" value="1"/>
</dbReference>
<accession>A0A6I6L7D9</accession>
<dbReference type="OrthoDB" id="7195851at2"/>
<feature type="domain" description="Autotransporter" evidence="1">
    <location>
        <begin position="2467"/>
        <end position="2751"/>
    </location>
</feature>
<dbReference type="NCBIfam" id="TIGR01414">
    <property type="entry name" value="autotrans_barl"/>
    <property type="match status" value="1"/>
</dbReference>
<dbReference type="Gene3D" id="2.160.20.20">
    <property type="match status" value="1"/>
</dbReference>
<evidence type="ECO:0000259" key="1">
    <source>
        <dbReference type="PROSITE" id="PS51208"/>
    </source>
</evidence>
<sequence>MNIESKARAGFTSIMLRGGRMTKWKGQVASYAPQVGHLQSVSVAAMAAALAFGGAMAVPSEAQAQDVTVVVDSGAPAPVAEVNNGDGALIIRATVPVTGVEATNAASATDLDIETDDITSPSNGVLATNNGSGLTSVNTTAGVVSATGGSGISVKTFGNGLDINAGQVSGSNMGISAENVGLGVTNVTATGPISGGFSHGVSVFTDGLTSDINVNVADVSSGEKAITVTRNGGGPGDINITSTGTLNSFALGNISTVGVDASIQADTAQGNINIDVANIVAGAGIVTKNFAEGGTSIASSGTITSTAGSGVHVVQGGQGFDVNIDVNDVNAKTVGIVAQNFGGGDVVIDAHDVTGGTGGISGFVNGGGTISITTTGTVNGGADGDGIAVTAAAGQTLPTPISIFSASSGGFGILANEPIVNINVGTVTGGENGIAVTNEEPGDTLITSTGKVTGQKLVGVSAINGVDAINLTIDLVDVEGNTYGVYAINNGIGASVLSVTGTATGNSRDGIHAENNGSTGDLSVTANIVSGGRDGIEAINNGNGVSTIIINGIVDGKNGDGIRAINNGDTQGLSVFSNDISATASITGSNYGIFAQNEGSNGTVINVAGLVKGTASNGIYVYNGANTSTLEITANNVEGALDAIKAINKGTDNTTITLNGSVTGGAGYNGIYATNAASAKDLTITSTALSVAGAATVEGDVNGILAVNDGVGGSTTVLSLGKVVGTTASGIDVVNEVGTVDLSVTANDVEGALNAIKAINNGTGDTSVTLTGTATGGAGFNGINVTNDSTARNLLVNATKLAVADANGVVAATVQGGDNGILAVNNGTGFTTVKAAGKIVGTTGNGVEVSNAAVGTADPATGNVLSVEVNDVDGAQNGIFAINNGTGNALVKATGTVTGTAGNGISLANNQNGLDMTIEANNVTGGLIGISAVNNAKGATNVTATGAVTGQAAEGIRASNVASGTNIKVDALGDVSGNTAGILVDNDGSGFFLVKVGGNVTGGAAFSGISADNATTAKDLTITATNANATIEGGYNGIRAINRGVGGSTTVSAAGTVVGTSNAGIFASNEVNTLNLTVNANNVTGGTDGIFAENKGTGFTTVTASGAVTGGVNGNGIYATNAASAKDLTISSTALSVAGAATVQGGVNGILAVNDGVGGSTSVTAAGKVVGRSYNGIDATNNTGTVDLTITAADVSGASTGILALNYGSGATTVISTGTVTGTDEDGIVVYGSGAGDITVRSVNVSGEEGIDVTNFGNGSSTFITSTGNVEGKELNGIYAYNSAAAKNLTIAAVNVSGLSNGIFAENQGTGSTTITVSGNVTGGADDNGVYATNAASAKDLTINATKLAVADATGVLIPTILGGEYGILAKNYGLDGSTNITVAGAVVGSVSDGIRATNYSGAKDIIIFANSVTGGDNGIIAEMESGAVGEINVTALGEVIGTLNNGIDLTNDNASTNLIVTANKVTGGGTGVFVQNSGIGFTQLTLTGDVRGADFGISATNAATAKDLTINATNAAATITGGGFAGIRAVNDGVGGSTNVSSLGKVVGTTGSGVDATNEVDTLNLTVSANDVTGGTIGINASNKGTGSTLVKSTGLVSGANGEGILAVNEGTSLSIDATDVTGSADAIDATNNGSDFTSIVLRGNVTAGRIGVDVKNAATAKDVTIIAANPAAVITGANNGIVVNNSGKDASTSITVAGDVIGTNLAGINVQNNSGTANLTINAADVSGGTDGIYSLNAGTGFTRITTSGVVAGDNKGISANNLASASDLTINAHIVSGEKAIIALNQGTGSTSVRTTGLVTGTVGNAISVTNQALAESLAIDVVDVTANVENGIDAINNGKGVTALTVRGDVNAGRIGINVLNAESAKDVTIAAADIATSIVGANNGIIVTNFGQGASTSIAVAGSVEGTKLTGITVQNNIGAANLTISANNVKGGTDGIFAINQGTGSTEIKTSGVVEGVLKGISVNNSASAKDLTINAANVAGSITGGVNGILALNNGIDGSTTITAAGTVTGTTNAGISASNEVNSLNLTINANNVTGGTDGLVAFNGGKGATTLDAKGDIKGVRDGVHIENAATASTLTVSVKNVTGGIDGLDVINDGTGASTVSISGKVAGGTGVGVATTSKAGKLTTINLAATADVSATSGNAITNDLGDSVLNVANGAVITGTVRLGDGSDTANILLSSTAAFAGVTALDGGDNFAAADGFVDTLNLNGAGSFDLVGARVTNWELINFNAGTVGFSDALITAGALNVNNGATLNAANSLVATANVNVASNGTLLVGNVSGNSNARIVGDFTSAGLVNLSGTVGKAGDKLNVTANFTGANGRVRLDTVLDGDNSPTDTLNIAGNAIGSTLIVVKNVGGTGGLTLGDGIKLVQVGGKSDQTAFRLLDENVQAGGFRYGLFLGGIADPNDQDWYLRTTGLSDVAATTLSFARLSDDIAMTFLGTLHERVGEQEHLAKRGYSGGAMSGLWGRFVGKGFRERLSSRILGDVKSNGSITGLQMGLDIVRNIKGDGSATFAGIYAGHADGSSSDQNVFRGTARQSGTSKSDGWLAGIYGTHYAPSGWYANAVIQSNWLDAKAIGRNGTTLETDGRTWLGSVELGKALKLAERAEFETQVQLIYGNTKFDTALDSSGAENRVDIENSLIGRVGFRLKTTKGEKYNAEGGLFSGYLKANLWHNLSGADVELTNAGQSVGGFEPKKTWVDAGLGTTLTMSKNTELFFDADVDFGLDQKTTAGTGKVGLRINW</sequence>
<name>A0A6I6L7D9_9SPHN</name>
<dbReference type="SUPFAM" id="SSF51126">
    <property type="entry name" value="Pectin lyase-like"/>
    <property type="match status" value="1"/>
</dbReference>
<dbReference type="InterPro" id="IPR011050">
    <property type="entry name" value="Pectin_lyase_fold/virulence"/>
</dbReference>
<dbReference type="InterPro" id="IPR006626">
    <property type="entry name" value="PbH1"/>
</dbReference>
<dbReference type="EMBL" id="CP035733">
    <property type="protein sequence ID" value="QGY82005.1"/>
    <property type="molecule type" value="Genomic_DNA"/>
</dbReference>
<dbReference type="Proteomes" id="UP000428803">
    <property type="component" value="Chromosome"/>
</dbReference>
<dbReference type="SUPFAM" id="SSF103515">
    <property type="entry name" value="Autotransporter"/>
    <property type="match status" value="1"/>
</dbReference>
<dbReference type="GO" id="GO:0019867">
    <property type="term" value="C:outer membrane"/>
    <property type="evidence" value="ECO:0007669"/>
    <property type="project" value="InterPro"/>
</dbReference>